<dbReference type="EMBL" id="AP025637">
    <property type="protein sequence ID" value="BDG75258.1"/>
    <property type="molecule type" value="Genomic_DNA"/>
</dbReference>
<dbReference type="SMART" id="SM00855">
    <property type="entry name" value="PGAM"/>
    <property type="match status" value="1"/>
</dbReference>
<dbReference type="SUPFAM" id="SSF53254">
    <property type="entry name" value="Phosphoglycerate mutase-like"/>
    <property type="match status" value="1"/>
</dbReference>
<proteinExistence type="predicted"/>
<evidence type="ECO:0008006" key="5">
    <source>
        <dbReference type="Google" id="ProtNLM"/>
    </source>
</evidence>
<dbReference type="Gene3D" id="3.40.50.1240">
    <property type="entry name" value="Phosphoglycerate mutase-like"/>
    <property type="match status" value="1"/>
</dbReference>
<keyword evidence="2" id="KW-0413">Isomerase</keyword>
<keyword evidence="4" id="KW-1185">Reference proteome</keyword>
<dbReference type="InterPro" id="IPR013078">
    <property type="entry name" value="His_Pase_superF_clade-1"/>
</dbReference>
<dbReference type="InterPro" id="IPR050275">
    <property type="entry name" value="PGM_Phosphatase"/>
</dbReference>
<dbReference type="PROSITE" id="PS00175">
    <property type="entry name" value="PG_MUTASE"/>
    <property type="match status" value="1"/>
</dbReference>
<dbReference type="CDD" id="cd07067">
    <property type="entry name" value="HP_PGM_like"/>
    <property type="match status" value="1"/>
</dbReference>
<organism evidence="3 4">
    <name type="scientific">Roseomonas fluvialis</name>
    <dbReference type="NCBI Taxonomy" id="1750527"/>
    <lineage>
        <taxon>Bacteria</taxon>
        <taxon>Pseudomonadati</taxon>
        <taxon>Pseudomonadota</taxon>
        <taxon>Alphaproteobacteria</taxon>
        <taxon>Acetobacterales</taxon>
        <taxon>Roseomonadaceae</taxon>
        <taxon>Roseomonas</taxon>
    </lineage>
</organism>
<sequence>MILLRHGQSEFNLLFTQTRKDPGIVDPVLTPLGHEQAAEAAKMLATEDIRRILVSPYRRAIQTALPAARRLGLKLTVTPLVRERYAFTCDIGSPATELRMTFPDVDLAHIDEVWWPPQEEPADQVEARAALFRAEMAALDDWAHTLVVTHWGFVMALTGLSVANGQILRVDPTEPAPALVPWKHH</sequence>
<dbReference type="PANTHER" id="PTHR48100">
    <property type="entry name" value="BROAD-SPECIFICITY PHOSPHATASE YOR283W-RELATED"/>
    <property type="match status" value="1"/>
</dbReference>
<dbReference type="InterPro" id="IPR029033">
    <property type="entry name" value="His_PPase_superfam"/>
</dbReference>
<evidence type="ECO:0000256" key="1">
    <source>
        <dbReference type="ARBA" id="ARBA00023152"/>
    </source>
</evidence>
<gene>
    <name evidence="3" type="ORF">Rmf_51870</name>
</gene>
<keyword evidence="1" id="KW-0324">Glycolysis</keyword>
<name>A0ABM7Y9T0_9PROT</name>
<evidence type="ECO:0000256" key="2">
    <source>
        <dbReference type="ARBA" id="ARBA00023235"/>
    </source>
</evidence>
<dbReference type="RefSeq" id="WP_244457345.1">
    <property type="nucleotide sequence ID" value="NZ_AP025637.1"/>
</dbReference>
<dbReference type="Proteomes" id="UP000831327">
    <property type="component" value="Chromosome"/>
</dbReference>
<dbReference type="InterPro" id="IPR001345">
    <property type="entry name" value="PG/BPGM_mutase_AS"/>
</dbReference>
<protein>
    <recommendedName>
        <fullName evidence="5">Histidine phosphatase family protein</fullName>
    </recommendedName>
</protein>
<evidence type="ECO:0000313" key="3">
    <source>
        <dbReference type="EMBL" id="BDG75258.1"/>
    </source>
</evidence>
<dbReference type="PANTHER" id="PTHR48100:SF1">
    <property type="entry name" value="HISTIDINE PHOSPHATASE FAMILY PROTEIN-RELATED"/>
    <property type="match status" value="1"/>
</dbReference>
<accession>A0ABM7Y9T0</accession>
<dbReference type="Pfam" id="PF00300">
    <property type="entry name" value="His_Phos_1"/>
    <property type="match status" value="1"/>
</dbReference>
<reference evidence="3 4" key="1">
    <citation type="journal article" date="2016" name="Microbes Environ.">
        <title>Phylogenetically diverse aerobic anoxygenic phototrophic bacteria isolated from epilithic biofilms in Tama river, Japan.</title>
        <authorList>
            <person name="Hirose S."/>
            <person name="Matsuura K."/>
            <person name="Haruta S."/>
        </authorList>
    </citation>
    <scope>NUCLEOTIDE SEQUENCE [LARGE SCALE GENOMIC DNA]</scope>
    <source>
        <strain evidence="3 4">S08</strain>
    </source>
</reference>
<evidence type="ECO:0000313" key="4">
    <source>
        <dbReference type="Proteomes" id="UP000831327"/>
    </source>
</evidence>